<evidence type="ECO:0000256" key="8">
    <source>
        <dbReference type="ARBA" id="ARBA00022824"/>
    </source>
</evidence>
<dbReference type="AlphaFoldDB" id="A0A834C8T5"/>
<evidence type="ECO:0000256" key="9">
    <source>
        <dbReference type="ARBA" id="ARBA00022942"/>
    </source>
</evidence>
<reference evidence="14" key="1">
    <citation type="journal article" name="BMC Genomics">
        <title>Long-read sequencing and de novo genome assembly of marine medaka (Oryzias melastigma).</title>
        <authorList>
            <person name="Liang P."/>
            <person name="Saqib H.S.A."/>
            <person name="Ni X."/>
            <person name="Shen Y."/>
        </authorList>
    </citation>
    <scope>NUCLEOTIDE SEQUENCE</scope>
    <source>
        <strain evidence="14">Bigg-433</strain>
    </source>
</reference>
<comment type="caution">
    <text evidence="14">The sequence shown here is derived from an EMBL/GenBank/DDBJ whole genome shotgun (WGS) entry which is preliminary data.</text>
</comment>
<comment type="subcellular location">
    <subcellularLocation>
        <location evidence="2">Cytoplasm</location>
    </subcellularLocation>
    <subcellularLocation>
        <location evidence="1">Endoplasmic reticulum</location>
    </subcellularLocation>
</comment>
<dbReference type="InterPro" id="IPR021625">
    <property type="entry name" value="PI31_Prot_N"/>
</dbReference>
<evidence type="ECO:0000313" key="14">
    <source>
        <dbReference type="EMBL" id="KAF6727378.1"/>
    </source>
</evidence>
<keyword evidence="10" id="KW-0007">Acetylation</keyword>
<sequence>MAGLEVLYTCVAGSLTSPQDALVCFVHWEMIKSGYRCIGSGDEPCSGDRKSELLPADWSSNKELYSLRYEAVDSDAKVLLKAIAVDSALIFNLMNCSTQQVADLTVNVKDHVNADHLDTFDRVFINGESLSEKVKAQLLPPREKADGEESREEESAGGGRRGRRKEEERRTRPSTHSQQTSQYGNAASMA</sequence>
<dbReference type="GO" id="GO:0000502">
    <property type="term" value="C:proteasome complex"/>
    <property type="evidence" value="ECO:0007669"/>
    <property type="project" value="UniProtKB-KW"/>
</dbReference>
<dbReference type="Proteomes" id="UP000646548">
    <property type="component" value="Unassembled WGS sequence"/>
</dbReference>
<evidence type="ECO:0000313" key="15">
    <source>
        <dbReference type="Proteomes" id="UP000646548"/>
    </source>
</evidence>
<keyword evidence="7" id="KW-0597">Phosphoprotein</keyword>
<feature type="compositionally biased region" description="Polar residues" evidence="12">
    <location>
        <begin position="174"/>
        <end position="190"/>
    </location>
</feature>
<dbReference type="GO" id="GO:0004866">
    <property type="term" value="F:endopeptidase inhibitor activity"/>
    <property type="evidence" value="ECO:0007669"/>
    <property type="project" value="InterPro"/>
</dbReference>
<dbReference type="Pfam" id="PF11566">
    <property type="entry name" value="PI31_Prot_N"/>
    <property type="match status" value="1"/>
</dbReference>
<feature type="region of interest" description="Disordered" evidence="12">
    <location>
        <begin position="135"/>
        <end position="190"/>
    </location>
</feature>
<evidence type="ECO:0000256" key="3">
    <source>
        <dbReference type="ARBA" id="ARBA00006405"/>
    </source>
</evidence>
<proteinExistence type="inferred from homology"/>
<evidence type="ECO:0000256" key="1">
    <source>
        <dbReference type="ARBA" id="ARBA00004240"/>
    </source>
</evidence>
<dbReference type="Gene3D" id="3.40.1000.30">
    <property type="match status" value="1"/>
</dbReference>
<dbReference type="GO" id="GO:0043161">
    <property type="term" value="P:proteasome-mediated ubiquitin-dependent protein catabolic process"/>
    <property type="evidence" value="ECO:0007669"/>
    <property type="project" value="InterPro"/>
</dbReference>
<dbReference type="GO" id="GO:0005783">
    <property type="term" value="C:endoplasmic reticulum"/>
    <property type="evidence" value="ECO:0007669"/>
    <property type="project" value="UniProtKB-SubCell"/>
</dbReference>
<evidence type="ECO:0000256" key="6">
    <source>
        <dbReference type="ARBA" id="ARBA00022490"/>
    </source>
</evidence>
<evidence type="ECO:0000256" key="7">
    <source>
        <dbReference type="ARBA" id="ARBA00022553"/>
    </source>
</evidence>
<gene>
    <name evidence="14" type="ORF">FQA47_005291</name>
</gene>
<dbReference type="GO" id="GO:0070628">
    <property type="term" value="F:proteasome binding"/>
    <property type="evidence" value="ECO:0007669"/>
    <property type="project" value="InterPro"/>
</dbReference>
<dbReference type="EMBL" id="WKFB01000306">
    <property type="protein sequence ID" value="KAF6727378.1"/>
    <property type="molecule type" value="Genomic_DNA"/>
</dbReference>
<evidence type="ECO:0000256" key="10">
    <source>
        <dbReference type="ARBA" id="ARBA00022990"/>
    </source>
</evidence>
<accession>A0A834C8T5</accession>
<organism evidence="14 15">
    <name type="scientific">Oryzias melastigma</name>
    <name type="common">Marine medaka</name>
    <dbReference type="NCBI Taxonomy" id="30732"/>
    <lineage>
        <taxon>Eukaryota</taxon>
        <taxon>Metazoa</taxon>
        <taxon>Chordata</taxon>
        <taxon>Craniata</taxon>
        <taxon>Vertebrata</taxon>
        <taxon>Euteleostomi</taxon>
        <taxon>Actinopterygii</taxon>
        <taxon>Neopterygii</taxon>
        <taxon>Teleostei</taxon>
        <taxon>Neoteleostei</taxon>
        <taxon>Acanthomorphata</taxon>
        <taxon>Ovalentaria</taxon>
        <taxon>Atherinomorphae</taxon>
        <taxon>Beloniformes</taxon>
        <taxon>Adrianichthyidae</taxon>
        <taxon>Oryziinae</taxon>
        <taxon>Oryzias</taxon>
    </lineage>
</organism>
<keyword evidence="8" id="KW-0256">Endoplasmic reticulum</keyword>
<dbReference type="InterPro" id="IPR045128">
    <property type="entry name" value="PI31-like"/>
</dbReference>
<evidence type="ECO:0000256" key="5">
    <source>
        <dbReference type="ARBA" id="ARBA00022481"/>
    </source>
</evidence>
<comment type="similarity">
    <text evidence="3">Belongs to the proteasome inhibitor PI31 family.</text>
</comment>
<keyword evidence="9" id="KW-0647">Proteasome</keyword>
<keyword evidence="6" id="KW-0963">Cytoplasm</keyword>
<name>A0A834C8T5_ORYME</name>
<comment type="function">
    <text evidence="11">Plays an important role in control of proteasome function. Inhibits the hydrolysis of protein and peptide substrates by the 20S proteasome. Also inhibits the activation of the proteasome by the proteasome regulatory proteins PA700 and PA28.</text>
</comment>
<dbReference type="PANTHER" id="PTHR13266">
    <property type="entry name" value="PROTEASOME INHIBITOR"/>
    <property type="match status" value="1"/>
</dbReference>
<dbReference type="FunFam" id="3.40.1000.30:FF:000002">
    <property type="entry name" value="Proteasome inhibitor PI31 subunit"/>
    <property type="match status" value="1"/>
</dbReference>
<evidence type="ECO:0000256" key="2">
    <source>
        <dbReference type="ARBA" id="ARBA00004496"/>
    </source>
</evidence>
<feature type="compositionally biased region" description="Basic and acidic residues" evidence="12">
    <location>
        <begin position="135"/>
        <end position="148"/>
    </location>
</feature>
<dbReference type="PANTHER" id="PTHR13266:SF1">
    <property type="entry name" value="PROTEASOME INHIBITOR PI31 SUBUNIT"/>
    <property type="match status" value="1"/>
</dbReference>
<evidence type="ECO:0000259" key="13">
    <source>
        <dbReference type="Pfam" id="PF11566"/>
    </source>
</evidence>
<protein>
    <recommendedName>
        <fullName evidence="4">Proteasome inhibitor PI31 subunit</fullName>
    </recommendedName>
</protein>
<feature type="domain" description="PI31 proteasome regulator N-terminal" evidence="13">
    <location>
        <begin position="13"/>
        <end position="118"/>
    </location>
</feature>
<evidence type="ECO:0000256" key="12">
    <source>
        <dbReference type="SAM" id="MobiDB-lite"/>
    </source>
</evidence>
<keyword evidence="5" id="KW-0488">Methylation</keyword>
<evidence type="ECO:0000256" key="4">
    <source>
        <dbReference type="ARBA" id="ARBA00015575"/>
    </source>
</evidence>
<evidence type="ECO:0000256" key="11">
    <source>
        <dbReference type="ARBA" id="ARBA00024805"/>
    </source>
</evidence>